<proteinExistence type="predicted"/>
<sequence length="238" mass="26790">MKVSYSINDLLCFRHECVFYGVDVLDLLPLPPYQQILLDELPYRYTRASDCPKSSRLHGKLRLIPPSSYIVKINGEVRRDTVVYLCAQMYEGADDDGMGEYANSYCADSHGKVGYNEAGYGTTGTPDPELFQSLPSLYEELQVDLLTWRSLVSTALVDFYGLVGQARHFDILTHEKTRPGLQSIIRIQKEDVDVFCTSINNYSFGLGDYFGSKYTMNGRVVVAEQLAFLGMVSPMATR</sequence>
<accession>A0A1L0CTI0</accession>
<feature type="domain" description="Ribonucleases P/MRP subunit Pop8-like" evidence="1">
    <location>
        <begin position="140"/>
        <end position="202"/>
    </location>
</feature>
<evidence type="ECO:0000313" key="2">
    <source>
        <dbReference type="EMBL" id="SGZ46793.1"/>
    </source>
</evidence>
<reference evidence="2 3" key="1">
    <citation type="submission" date="2016-10" db="EMBL/GenBank/DDBJ databases">
        <authorList>
            <person name="de Groot N.N."/>
        </authorList>
    </citation>
    <scope>NUCLEOTIDE SEQUENCE [LARGE SCALE GENOMIC DNA]</scope>
    <source>
        <strain evidence="2 3">CBS 141442</strain>
    </source>
</reference>
<keyword evidence="3" id="KW-1185">Reference proteome</keyword>
<name>A0A1L0CTI0_9ASCO</name>
<evidence type="ECO:0000313" key="3">
    <source>
        <dbReference type="Proteomes" id="UP000182334"/>
    </source>
</evidence>
<dbReference type="OrthoDB" id="4077720at2759"/>
<protein>
    <submittedName>
        <fullName evidence="2">CIC11C00000002205</fullName>
    </submittedName>
</protein>
<evidence type="ECO:0000259" key="1">
    <source>
        <dbReference type="Pfam" id="PF20976"/>
    </source>
</evidence>
<dbReference type="AlphaFoldDB" id="A0A1L0CTI0"/>
<dbReference type="InterPro" id="IPR049128">
    <property type="entry name" value="Pop8-like_dom"/>
</dbReference>
<gene>
    <name evidence="2" type="ORF">SAMEA4029010_CIC11G00000002205</name>
</gene>
<dbReference type="EMBL" id="LT635756">
    <property type="protein sequence ID" value="SGZ46793.1"/>
    <property type="molecule type" value="Genomic_DNA"/>
</dbReference>
<dbReference type="Proteomes" id="UP000182334">
    <property type="component" value="Chromosome I"/>
</dbReference>
<organism evidence="2 3">
    <name type="scientific">Sungouiella intermedia</name>
    <dbReference type="NCBI Taxonomy" id="45354"/>
    <lineage>
        <taxon>Eukaryota</taxon>
        <taxon>Fungi</taxon>
        <taxon>Dikarya</taxon>
        <taxon>Ascomycota</taxon>
        <taxon>Saccharomycotina</taxon>
        <taxon>Pichiomycetes</taxon>
        <taxon>Metschnikowiaceae</taxon>
        <taxon>Sungouiella</taxon>
    </lineage>
</organism>
<dbReference type="Pfam" id="PF20976">
    <property type="entry name" value="Pop8"/>
    <property type="match status" value="1"/>
</dbReference>